<dbReference type="InterPro" id="IPR000182">
    <property type="entry name" value="GNAT_dom"/>
</dbReference>
<dbReference type="PROSITE" id="PS51186">
    <property type="entry name" value="GNAT"/>
    <property type="match status" value="1"/>
</dbReference>
<sequence length="191" mass="22081">MGDQVELTFRRFNAELARRIRDVVERIYRDSYTEAIASGDPFDSVEQFMHRFDAYTSRSNGFDLVVAYTSDGEPVGQTWGWPLGPDSAWWSSLQDEPEEGFTREDGKRTFALSEIMVRREWTGQGIAHALHDELLRRRPETRATLLVEPDNTRAYRAYVSWGWKRVAQLRPGWPDAPIFDVLILDLPLGSR</sequence>
<reference evidence="2" key="1">
    <citation type="submission" date="2023-02" db="EMBL/GenBank/DDBJ databases">
        <title>Actinomadura rubrobrunea NBRC 14622.</title>
        <authorList>
            <person name="Ichikawa N."/>
            <person name="Sato H."/>
            <person name="Tonouchi N."/>
        </authorList>
    </citation>
    <scope>NUCLEOTIDE SEQUENCE</scope>
    <source>
        <strain evidence="2">NBRC 14622</strain>
    </source>
</reference>
<proteinExistence type="predicted"/>
<name>A0A9W6Q360_9ACTN</name>
<dbReference type="Proteomes" id="UP001165124">
    <property type="component" value="Unassembled WGS sequence"/>
</dbReference>
<dbReference type="InterPro" id="IPR016181">
    <property type="entry name" value="Acyl_CoA_acyltransferase"/>
</dbReference>
<keyword evidence="3" id="KW-1185">Reference proteome</keyword>
<dbReference type="RefSeq" id="WP_067918327.1">
    <property type="nucleotide sequence ID" value="NZ_BSRZ01000032.1"/>
</dbReference>
<dbReference type="AlphaFoldDB" id="A0A9W6Q360"/>
<feature type="domain" description="N-acetyltransferase" evidence="1">
    <location>
        <begin position="18"/>
        <end position="187"/>
    </location>
</feature>
<accession>A0A9W6Q360</accession>
<gene>
    <name evidence="2" type="ORF">Arub01_59140</name>
</gene>
<dbReference type="SUPFAM" id="SSF55729">
    <property type="entry name" value="Acyl-CoA N-acyltransferases (Nat)"/>
    <property type="match status" value="1"/>
</dbReference>
<dbReference type="Pfam" id="PF00583">
    <property type="entry name" value="Acetyltransf_1"/>
    <property type="match status" value="1"/>
</dbReference>
<dbReference type="EMBL" id="BSRZ01000032">
    <property type="protein sequence ID" value="GLW67671.1"/>
    <property type="molecule type" value="Genomic_DNA"/>
</dbReference>
<evidence type="ECO:0000313" key="3">
    <source>
        <dbReference type="Proteomes" id="UP001165124"/>
    </source>
</evidence>
<comment type="caution">
    <text evidence="2">The sequence shown here is derived from an EMBL/GenBank/DDBJ whole genome shotgun (WGS) entry which is preliminary data.</text>
</comment>
<dbReference type="GO" id="GO:0016747">
    <property type="term" value="F:acyltransferase activity, transferring groups other than amino-acyl groups"/>
    <property type="evidence" value="ECO:0007669"/>
    <property type="project" value="InterPro"/>
</dbReference>
<evidence type="ECO:0000313" key="2">
    <source>
        <dbReference type="EMBL" id="GLW67671.1"/>
    </source>
</evidence>
<evidence type="ECO:0000259" key="1">
    <source>
        <dbReference type="PROSITE" id="PS51186"/>
    </source>
</evidence>
<protein>
    <recommendedName>
        <fullName evidence="1">N-acetyltransferase domain-containing protein</fullName>
    </recommendedName>
</protein>
<dbReference type="Gene3D" id="3.40.630.30">
    <property type="match status" value="1"/>
</dbReference>
<organism evidence="2 3">
    <name type="scientific">Actinomadura rubrobrunea</name>
    <dbReference type="NCBI Taxonomy" id="115335"/>
    <lineage>
        <taxon>Bacteria</taxon>
        <taxon>Bacillati</taxon>
        <taxon>Actinomycetota</taxon>
        <taxon>Actinomycetes</taxon>
        <taxon>Streptosporangiales</taxon>
        <taxon>Thermomonosporaceae</taxon>
        <taxon>Actinomadura</taxon>
    </lineage>
</organism>